<dbReference type="InterPro" id="IPR011223">
    <property type="entry name" value="UCP028770"/>
</dbReference>
<sequence length="119" mass="13420">MLDYFALGLLVFVGLVLFYGIIVIHDIPYEIAARRQHPHQDAIHVAGWVSLFTLHLIWPFLWIWATLYRQDRGWGFAQTPAEGERLGQLEAQLAELRQRVSALEQPAASGAASPDEPEA</sequence>
<keyword evidence="1" id="KW-0812">Transmembrane</keyword>
<dbReference type="RefSeq" id="WP_318643870.1">
    <property type="nucleotide sequence ID" value="NZ_CP137892.1"/>
</dbReference>
<keyword evidence="1" id="KW-0472">Membrane</keyword>
<protein>
    <submittedName>
        <fullName evidence="2">DUF3302 domain-containing protein</fullName>
    </submittedName>
</protein>
<reference evidence="2 3" key="1">
    <citation type="submission" date="2023-11" db="EMBL/GenBank/DDBJ databases">
        <title>Complete genome of Pseudomonas benzenivorans BA3361.</title>
        <authorList>
            <person name="Shin S.Y."/>
            <person name="Song J."/>
            <person name="Kang H."/>
        </authorList>
    </citation>
    <scope>NUCLEOTIDE SEQUENCE [LARGE SCALE GENOMIC DNA]</scope>
    <source>
        <strain evidence="2 3">HNIBRBA3361</strain>
    </source>
</reference>
<proteinExistence type="predicted"/>
<feature type="transmembrane region" description="Helical" evidence="1">
    <location>
        <begin position="45"/>
        <end position="65"/>
    </location>
</feature>
<evidence type="ECO:0000256" key="1">
    <source>
        <dbReference type="SAM" id="Phobius"/>
    </source>
</evidence>
<dbReference type="Proteomes" id="UP001305928">
    <property type="component" value="Chromosome"/>
</dbReference>
<evidence type="ECO:0000313" key="2">
    <source>
        <dbReference type="EMBL" id="WPC04733.1"/>
    </source>
</evidence>
<feature type="transmembrane region" description="Helical" evidence="1">
    <location>
        <begin position="6"/>
        <end position="24"/>
    </location>
</feature>
<name>A0ABZ0PU77_9PSED</name>
<organism evidence="2 3">
    <name type="scientific">Pseudomonas benzenivorans</name>
    <dbReference type="NCBI Taxonomy" id="556533"/>
    <lineage>
        <taxon>Bacteria</taxon>
        <taxon>Pseudomonadati</taxon>
        <taxon>Pseudomonadota</taxon>
        <taxon>Gammaproteobacteria</taxon>
        <taxon>Pseudomonadales</taxon>
        <taxon>Pseudomonadaceae</taxon>
        <taxon>Pseudomonas</taxon>
    </lineage>
</organism>
<dbReference type="PIRSF" id="PIRSF028770">
    <property type="entry name" value="UCP028770"/>
    <property type="match status" value="1"/>
</dbReference>
<accession>A0ABZ0PU77</accession>
<dbReference type="EMBL" id="CP137892">
    <property type="protein sequence ID" value="WPC04733.1"/>
    <property type="molecule type" value="Genomic_DNA"/>
</dbReference>
<gene>
    <name evidence="2" type="ORF">SBP02_18555</name>
</gene>
<keyword evidence="3" id="KW-1185">Reference proteome</keyword>
<keyword evidence="1" id="KW-1133">Transmembrane helix</keyword>
<evidence type="ECO:0000313" key="3">
    <source>
        <dbReference type="Proteomes" id="UP001305928"/>
    </source>
</evidence>
<dbReference type="Pfam" id="PF11742">
    <property type="entry name" value="DUF3302"/>
    <property type="match status" value="1"/>
</dbReference>